<keyword evidence="2" id="KW-1185">Reference proteome</keyword>
<accession>A0A9P5Z4T2</accession>
<gene>
    <name evidence="1" type="ORF">BDN70DRAFT_803996</name>
</gene>
<dbReference type="AlphaFoldDB" id="A0A9P5Z4T2"/>
<dbReference type="OrthoDB" id="8062037at2759"/>
<dbReference type="EMBL" id="MU155183">
    <property type="protein sequence ID" value="KAF9481129.1"/>
    <property type="molecule type" value="Genomic_DNA"/>
</dbReference>
<comment type="caution">
    <text evidence="1">The sequence shown here is derived from an EMBL/GenBank/DDBJ whole genome shotgun (WGS) entry which is preliminary data.</text>
</comment>
<reference evidence="1" key="1">
    <citation type="submission" date="2020-11" db="EMBL/GenBank/DDBJ databases">
        <authorList>
            <consortium name="DOE Joint Genome Institute"/>
            <person name="Ahrendt S."/>
            <person name="Riley R."/>
            <person name="Andreopoulos W."/>
            <person name="Labutti K."/>
            <person name="Pangilinan J."/>
            <person name="Ruiz-Duenas F.J."/>
            <person name="Barrasa J.M."/>
            <person name="Sanchez-Garcia M."/>
            <person name="Camarero S."/>
            <person name="Miyauchi S."/>
            <person name="Serrano A."/>
            <person name="Linde D."/>
            <person name="Babiker R."/>
            <person name="Drula E."/>
            <person name="Ayuso-Fernandez I."/>
            <person name="Pacheco R."/>
            <person name="Padilla G."/>
            <person name="Ferreira P."/>
            <person name="Barriuso J."/>
            <person name="Kellner H."/>
            <person name="Castanera R."/>
            <person name="Alfaro M."/>
            <person name="Ramirez L."/>
            <person name="Pisabarro A.G."/>
            <person name="Kuo A."/>
            <person name="Tritt A."/>
            <person name="Lipzen A."/>
            <person name="He G."/>
            <person name="Yan M."/>
            <person name="Ng V."/>
            <person name="Cullen D."/>
            <person name="Martin F."/>
            <person name="Rosso M.-N."/>
            <person name="Henrissat B."/>
            <person name="Hibbett D."/>
            <person name="Martinez A.T."/>
            <person name="Grigoriev I.V."/>
        </authorList>
    </citation>
    <scope>NUCLEOTIDE SEQUENCE</scope>
    <source>
        <strain evidence="1">CIRM-BRFM 674</strain>
    </source>
</reference>
<evidence type="ECO:0000313" key="2">
    <source>
        <dbReference type="Proteomes" id="UP000807469"/>
    </source>
</evidence>
<proteinExistence type="predicted"/>
<protein>
    <submittedName>
        <fullName evidence="1">Uncharacterized protein</fullName>
    </submittedName>
</protein>
<dbReference type="Proteomes" id="UP000807469">
    <property type="component" value="Unassembled WGS sequence"/>
</dbReference>
<name>A0A9P5Z4T2_9AGAR</name>
<sequence>MPGVPHQRRRRAPFWPGTPGPFIPNLPPFEFFGAGRRAPRPQGPKPAWTLPAAPGPTLRQRIERREREAGLRCYDVSCGLGPSDEDPFTDEVSKTVSGMKQLTIRHKGEDHTQVCDHRFHGACLVSAERVFLRGADAAVEDGQVDVSCPVCRGAGCIMQEEWDEGVAALQ</sequence>
<evidence type="ECO:0000313" key="1">
    <source>
        <dbReference type="EMBL" id="KAF9481129.1"/>
    </source>
</evidence>
<organism evidence="1 2">
    <name type="scientific">Pholiota conissans</name>
    <dbReference type="NCBI Taxonomy" id="109636"/>
    <lineage>
        <taxon>Eukaryota</taxon>
        <taxon>Fungi</taxon>
        <taxon>Dikarya</taxon>
        <taxon>Basidiomycota</taxon>
        <taxon>Agaricomycotina</taxon>
        <taxon>Agaricomycetes</taxon>
        <taxon>Agaricomycetidae</taxon>
        <taxon>Agaricales</taxon>
        <taxon>Agaricineae</taxon>
        <taxon>Strophariaceae</taxon>
        <taxon>Pholiota</taxon>
    </lineage>
</organism>